<accession>A0A9E7IWS5</accession>
<dbReference type="EMBL" id="CP096649">
    <property type="protein sequence ID" value="UQK59065.1"/>
    <property type="molecule type" value="Genomic_DNA"/>
</dbReference>
<name>A0A9E7IWS5_9FIRM</name>
<organism evidence="1 2">
    <name type="scientific">Fenollaria massiliensis</name>
    <dbReference type="NCBI Taxonomy" id="938288"/>
    <lineage>
        <taxon>Bacteria</taxon>
        <taxon>Bacillati</taxon>
        <taxon>Bacillota</taxon>
        <taxon>Clostridia</taxon>
        <taxon>Eubacteriales</taxon>
        <taxon>Fenollaria</taxon>
    </lineage>
</organism>
<evidence type="ECO:0000313" key="1">
    <source>
        <dbReference type="EMBL" id="UQK59065.1"/>
    </source>
</evidence>
<dbReference type="AlphaFoldDB" id="A0A9E7IWS5"/>
<reference evidence="1" key="1">
    <citation type="submission" date="2022-04" db="EMBL/GenBank/DDBJ databases">
        <title>Complete genome sequences of Ezakiella coagulans and Fenollaria massiliensis.</title>
        <authorList>
            <person name="France M.T."/>
            <person name="Clifford J."/>
            <person name="Narina S."/>
            <person name="Rutt L."/>
            <person name="Ravel J."/>
        </authorList>
    </citation>
    <scope>NUCLEOTIDE SEQUENCE</scope>
    <source>
        <strain evidence="1">C0061C2</strain>
    </source>
</reference>
<sequence length="69" mass="7988">MNNKNKTQNEVPNAETIEAIKEIEAMKKDPFIGKTYESVDEMIDDLIMEDLINSGFEGEELVHEFKRVK</sequence>
<protein>
    <submittedName>
        <fullName evidence="1">Uncharacterized protein</fullName>
    </submittedName>
</protein>
<keyword evidence="2" id="KW-1185">Reference proteome</keyword>
<gene>
    <name evidence="1" type="ORF">M1R53_07435</name>
</gene>
<dbReference type="KEGG" id="fms:M1R53_07435"/>
<dbReference type="RefSeq" id="WP_249242586.1">
    <property type="nucleotide sequence ID" value="NZ_CP096649.1"/>
</dbReference>
<dbReference type="Proteomes" id="UP000831151">
    <property type="component" value="Chromosome"/>
</dbReference>
<proteinExistence type="predicted"/>
<evidence type="ECO:0000313" key="2">
    <source>
        <dbReference type="Proteomes" id="UP000831151"/>
    </source>
</evidence>